<name>O24360_SPIOL</name>
<feature type="compositionally biased region" description="Basic and acidic residues" evidence="2">
    <location>
        <begin position="95"/>
        <end position="124"/>
    </location>
</feature>
<dbReference type="SMR" id="O24360"/>
<dbReference type="GeneID" id="110778955"/>
<evidence type="ECO:0000256" key="2">
    <source>
        <dbReference type="SAM" id="MobiDB-lite"/>
    </source>
</evidence>
<accession>O24360</accession>
<dbReference type="PANTHER" id="PTHR33921">
    <property type="entry name" value="CALVIN CYCLE PROTEIN CP12-2, CHLOROPLASTIC"/>
    <property type="match status" value="1"/>
</dbReference>
<dbReference type="STRING" id="3562.O24360"/>
<feature type="domain" description="CP12" evidence="3">
    <location>
        <begin position="55"/>
        <end position="124"/>
    </location>
</feature>
<dbReference type="SMART" id="SM01093">
    <property type="entry name" value="CP12"/>
    <property type="match status" value="1"/>
</dbReference>
<dbReference type="PIR" id="T09126">
    <property type="entry name" value="T09126"/>
</dbReference>
<evidence type="ECO:0000313" key="6">
    <source>
        <dbReference type="RefSeq" id="XP_021839182.1"/>
    </source>
</evidence>
<sequence>MASMSLSMTPKILLPNNPTTNFDAPKLANMVTYKLHGGRRSHGLVAVRAAPDNRISENVEKSIKEAQETCSDDPVSGECVAAWDVVEELSAAASHARDKAKDVEPLEEYCKDNPETDECRTYDN</sequence>
<feature type="disulfide bond" evidence="1">
    <location>
        <begin position="70"/>
        <end position="79"/>
    </location>
</feature>
<reference evidence="5" key="2">
    <citation type="journal article" date="2021" name="Nat. Commun.">
        <title>Genomic analyses provide insights into spinach domestication and the genetic basis of agronomic traits.</title>
        <authorList>
            <person name="Cai X."/>
            <person name="Sun X."/>
            <person name="Xu C."/>
            <person name="Sun H."/>
            <person name="Wang X."/>
            <person name="Ge C."/>
            <person name="Zhang Z."/>
            <person name="Wang Q."/>
            <person name="Fei Z."/>
            <person name="Jiao C."/>
            <person name="Wang Q."/>
        </authorList>
    </citation>
    <scope>NUCLEOTIDE SEQUENCE [LARGE SCALE GENOMIC DNA]</scope>
    <source>
        <strain evidence="5">cv. Varoflay</strain>
    </source>
</reference>
<dbReference type="EMBL" id="Z72487">
    <property type="protein sequence ID" value="CAA96568.1"/>
    <property type="molecule type" value="mRNA"/>
</dbReference>
<dbReference type="AlphaFoldDB" id="O24360"/>
<dbReference type="InterPro" id="IPR039314">
    <property type="entry name" value="CP12-like"/>
</dbReference>
<keyword evidence="5" id="KW-1185">Reference proteome</keyword>
<dbReference type="Proteomes" id="UP000813463">
    <property type="component" value="Chromosome 5"/>
</dbReference>
<dbReference type="OrthoDB" id="4362at2759"/>
<dbReference type="InterPro" id="IPR003823">
    <property type="entry name" value="CP12_dom"/>
</dbReference>
<evidence type="ECO:0000256" key="1">
    <source>
        <dbReference type="PIRSR" id="PIRSR639314-50"/>
    </source>
</evidence>
<protein>
    <submittedName>
        <fullName evidence="4 6">CP12</fullName>
    </submittedName>
</protein>
<dbReference type="PANTHER" id="PTHR33921:SF15">
    <property type="entry name" value="CALVIN CYCLE PROTEIN CP12-2, CHLOROPLASTIC"/>
    <property type="match status" value="1"/>
</dbReference>
<gene>
    <name evidence="6" type="primary">LOC110778955</name>
</gene>
<dbReference type="GO" id="GO:0009507">
    <property type="term" value="C:chloroplast"/>
    <property type="evidence" value="ECO:0000318"/>
    <property type="project" value="GO_Central"/>
</dbReference>
<feature type="region of interest" description="Disordered" evidence="2">
    <location>
        <begin position="94"/>
        <end position="124"/>
    </location>
</feature>
<dbReference type="GO" id="GO:0080153">
    <property type="term" value="P:negative regulation of reductive pentose-phosphate cycle"/>
    <property type="evidence" value="ECO:0000318"/>
    <property type="project" value="GO_Central"/>
</dbReference>
<keyword evidence="1" id="KW-1015">Disulfide bond</keyword>
<evidence type="ECO:0000313" key="4">
    <source>
        <dbReference type="EMBL" id="CAA96568.1"/>
    </source>
</evidence>
<feature type="disulfide bond" evidence="1">
    <location>
        <begin position="110"/>
        <end position="119"/>
    </location>
</feature>
<reference evidence="4" key="1">
    <citation type="submission" date="1996-05" db="EMBL/GenBank/DDBJ databases">
        <title>CP12 - A small nuclear encoded chloroplast protein provides novel insights in higher plants GAPDH evolution.</title>
        <authorList>
            <person name="Pohlmeyer K."/>
            <person name="Paap B.K."/>
            <person name="Soll J."/>
            <person name="Wedel N."/>
        </authorList>
    </citation>
    <scope>NUCLEOTIDE SEQUENCE</scope>
    <source>
        <tissue evidence="4">Leaf</tissue>
    </source>
</reference>
<dbReference type="RefSeq" id="XP_021839182.1">
    <property type="nucleotide sequence ID" value="XM_021983490.1"/>
</dbReference>
<dbReference type="KEGG" id="soe:110778955"/>
<organism evidence="4">
    <name type="scientific">Spinacia oleracea</name>
    <name type="common">Spinach</name>
    <dbReference type="NCBI Taxonomy" id="3562"/>
    <lineage>
        <taxon>Eukaryota</taxon>
        <taxon>Viridiplantae</taxon>
        <taxon>Streptophyta</taxon>
        <taxon>Embryophyta</taxon>
        <taxon>Tracheophyta</taxon>
        <taxon>Spermatophyta</taxon>
        <taxon>Magnoliopsida</taxon>
        <taxon>eudicotyledons</taxon>
        <taxon>Gunneridae</taxon>
        <taxon>Pentapetalae</taxon>
        <taxon>Caryophyllales</taxon>
        <taxon>Chenopodiaceae</taxon>
        <taxon>Chenopodioideae</taxon>
        <taxon>Anserineae</taxon>
        <taxon>Spinacia</taxon>
    </lineage>
</organism>
<proteinExistence type="evidence at transcript level"/>
<evidence type="ECO:0000259" key="3">
    <source>
        <dbReference type="SMART" id="SM01093"/>
    </source>
</evidence>
<reference evidence="6" key="3">
    <citation type="submission" date="2025-04" db="UniProtKB">
        <authorList>
            <consortium name="RefSeq"/>
        </authorList>
    </citation>
    <scope>IDENTIFICATION</scope>
</reference>
<evidence type="ECO:0000313" key="5">
    <source>
        <dbReference type="Proteomes" id="UP000813463"/>
    </source>
</evidence>
<dbReference type="Pfam" id="PF02672">
    <property type="entry name" value="CP12"/>
    <property type="match status" value="1"/>
</dbReference>